<dbReference type="OrthoDB" id="541719at2759"/>
<organism evidence="11 12">
    <name type="scientific">Anaeramoeba ignava</name>
    <name type="common">Anaerobic marine amoeba</name>
    <dbReference type="NCBI Taxonomy" id="1746090"/>
    <lineage>
        <taxon>Eukaryota</taxon>
        <taxon>Metamonada</taxon>
        <taxon>Anaeramoebidae</taxon>
        <taxon>Anaeramoeba</taxon>
    </lineage>
</organism>
<evidence type="ECO:0000256" key="5">
    <source>
        <dbReference type="ARBA" id="ARBA00022737"/>
    </source>
</evidence>
<dbReference type="GO" id="GO:0071014">
    <property type="term" value="C:post-mRNA release spliceosomal complex"/>
    <property type="evidence" value="ECO:0007669"/>
    <property type="project" value="TreeGrafter"/>
</dbReference>
<dbReference type="EMBL" id="JAPDFW010000022">
    <property type="protein sequence ID" value="KAJ5079901.1"/>
    <property type="molecule type" value="Genomic_DNA"/>
</dbReference>
<name>A0A9Q0RGB4_ANAIG</name>
<dbReference type="InterPro" id="IPR055430">
    <property type="entry name" value="HAT_Syf1_CNRKL1_C"/>
</dbReference>
<proteinExistence type="inferred from homology"/>
<comment type="caution">
    <text evidence="11">The sequence shown here is derived from an EMBL/GenBank/DDBJ whole genome shotgun (WGS) entry which is preliminary data.</text>
</comment>
<evidence type="ECO:0000256" key="8">
    <source>
        <dbReference type="ARBA" id="ARBA00037040"/>
    </source>
</evidence>
<dbReference type="GO" id="GO:0071011">
    <property type="term" value="C:precatalytic spliceosome"/>
    <property type="evidence" value="ECO:0007669"/>
    <property type="project" value="TreeGrafter"/>
</dbReference>
<dbReference type="AlphaFoldDB" id="A0A9Q0RGB4"/>
<feature type="domain" description="Pre-mRNA-splicing factor Syf1-like N-terminal HAT-repeats" evidence="10">
    <location>
        <begin position="60"/>
        <end position="204"/>
    </location>
</feature>
<dbReference type="OMA" id="HIKVWIS"/>
<dbReference type="InterPro" id="IPR011990">
    <property type="entry name" value="TPR-like_helical_dom_sf"/>
</dbReference>
<dbReference type="GO" id="GO:0071007">
    <property type="term" value="C:U2-type catalytic step 2 spliceosome"/>
    <property type="evidence" value="ECO:0007669"/>
    <property type="project" value="TreeGrafter"/>
</dbReference>
<evidence type="ECO:0000256" key="3">
    <source>
        <dbReference type="ARBA" id="ARBA00022664"/>
    </source>
</evidence>
<accession>A0A9Q0RGB4</accession>
<dbReference type="Gene3D" id="1.25.40.10">
    <property type="entry name" value="Tetratricopeptide repeat domain"/>
    <property type="match status" value="4"/>
</dbReference>
<comment type="function">
    <text evidence="8">Involved in pre-mRNA splicing and cell cycle progression. Required for the spliceosome assembly and initiation of the DNA replication.</text>
</comment>
<feature type="domain" description="Pre-mRNA-splicing factor Syf1/CRNKL1-like C-terminal HAT-repeats" evidence="9">
    <location>
        <begin position="378"/>
        <end position="528"/>
    </location>
</feature>
<dbReference type="Proteomes" id="UP001149090">
    <property type="component" value="Unassembled WGS sequence"/>
</dbReference>
<reference evidence="11" key="1">
    <citation type="submission" date="2022-10" db="EMBL/GenBank/DDBJ databases">
        <title>Novel sulphate-reducing endosymbionts in the free-living metamonad Anaeramoeba.</title>
        <authorList>
            <person name="Jerlstrom-Hultqvist J."/>
            <person name="Cepicka I."/>
            <person name="Gallot-Lavallee L."/>
            <person name="Salas-Leiva D."/>
            <person name="Curtis B.A."/>
            <person name="Zahonova K."/>
            <person name="Pipaliya S."/>
            <person name="Dacks J."/>
            <person name="Roger A.J."/>
        </authorList>
    </citation>
    <scope>NUCLEOTIDE SEQUENCE</scope>
    <source>
        <strain evidence="11">BMAN</strain>
    </source>
</reference>
<dbReference type="PANTHER" id="PTHR11246">
    <property type="entry name" value="PRE-MRNA SPLICING FACTOR"/>
    <property type="match status" value="1"/>
</dbReference>
<dbReference type="GO" id="GO:0000974">
    <property type="term" value="C:Prp19 complex"/>
    <property type="evidence" value="ECO:0007669"/>
    <property type="project" value="TreeGrafter"/>
</dbReference>
<protein>
    <submittedName>
        <fullName evidence="11">Crooked neck-like protein</fullName>
    </submittedName>
</protein>
<dbReference type="PANTHER" id="PTHR11246:SF3">
    <property type="entry name" value="CROOKED NECK-LIKE PROTEIN 1"/>
    <property type="match status" value="1"/>
</dbReference>
<dbReference type="Pfam" id="PF23231">
    <property type="entry name" value="HAT_Syf1_CNRKL1_C"/>
    <property type="match status" value="1"/>
</dbReference>
<evidence type="ECO:0000259" key="10">
    <source>
        <dbReference type="Pfam" id="PF23233"/>
    </source>
</evidence>
<dbReference type="GO" id="GO:0000245">
    <property type="term" value="P:spliceosomal complex assembly"/>
    <property type="evidence" value="ECO:0007669"/>
    <property type="project" value="TreeGrafter"/>
</dbReference>
<comment type="subcellular location">
    <subcellularLocation>
        <location evidence="1">Nucleus</location>
    </subcellularLocation>
</comment>
<keyword evidence="5" id="KW-0677">Repeat</keyword>
<dbReference type="Pfam" id="PF23233">
    <property type="entry name" value="HAT_Syf1_CNRKL1_N"/>
    <property type="match status" value="1"/>
</dbReference>
<dbReference type="SMART" id="SM00386">
    <property type="entry name" value="HAT"/>
    <property type="match status" value="14"/>
</dbReference>
<evidence type="ECO:0000256" key="1">
    <source>
        <dbReference type="ARBA" id="ARBA00004123"/>
    </source>
</evidence>
<evidence type="ECO:0000256" key="7">
    <source>
        <dbReference type="ARBA" id="ARBA00023242"/>
    </source>
</evidence>
<evidence type="ECO:0000256" key="2">
    <source>
        <dbReference type="ARBA" id="ARBA00008644"/>
    </source>
</evidence>
<evidence type="ECO:0000256" key="4">
    <source>
        <dbReference type="ARBA" id="ARBA00022728"/>
    </source>
</evidence>
<keyword evidence="6" id="KW-0508">mRNA splicing</keyword>
<dbReference type="SUPFAM" id="SSF48452">
    <property type="entry name" value="TPR-like"/>
    <property type="match status" value="4"/>
</dbReference>
<evidence type="ECO:0000259" key="9">
    <source>
        <dbReference type="Pfam" id="PF23231"/>
    </source>
</evidence>
<evidence type="ECO:0000313" key="12">
    <source>
        <dbReference type="Proteomes" id="UP001149090"/>
    </source>
</evidence>
<keyword evidence="3" id="KW-0507">mRNA processing</keyword>
<dbReference type="FunFam" id="1.25.40.10:FF:000072">
    <property type="entry name" value="Crooked neck-like protein 1"/>
    <property type="match status" value="1"/>
</dbReference>
<sequence>MNQLPKQFKPKNKNAAKIQITAEHLLKEALAHQEKQSRPPEQIIMDEDELQEYRSRKRRNYENAIRRTKFNMGSWVRYAQWEASQGELIRARSVFERAISTDYTHVPLWLNYVDMEMKYKNINDAKNVFDRAVSLLPRENKFWYKYVYMQELLGNVDDARNVFKRWMEWEPDEAAWLSYIKFEIRYNEIQNARAIYEGFIRCKPKISTYLRYAKWEKKYGNPDSARKIYERTALELGEDILDESYYCAFAKFEEEQKEFDRARAIYKYGLDHISKKQAVQLYKEFISFEKQNGNQTEIEEVIYSKRKFQYEDILESNPRDYDIWFDYIRLEENHSDINRIREVYERAVENRPPAKEKRFWKRYIYLWINYGLFEELQAKEITKAREVYKRSIEGIPEEFSFSKIWIMYAHFEIRCKDTKAARKVYGNALGRAPKDKIYREYILTELQLGNVNRCRILYEKYLEFSPANSEAWIKFAELEQSLGETNRARSLFEIAIQQPLLDAPELIWKSYIDFENQMQNFDNVRNLYQRLLEKTEHVKVWIAYAKFECEIDMIQNARDIFKNADQILKNQSKKDERSLLLDSWIDFENEFGDSDSLLIVQQKLPKKILKRREVPGFAGNIEIEEYWDYEFPDEKEEQANVKFLEMAKKWKEQKMKK</sequence>
<keyword evidence="12" id="KW-1185">Reference proteome</keyword>
<gene>
    <name evidence="11" type="ORF">M0811_04214</name>
</gene>
<dbReference type="InterPro" id="IPR055433">
    <property type="entry name" value="HAT_Syf1-like_N"/>
</dbReference>
<evidence type="ECO:0000313" key="11">
    <source>
        <dbReference type="EMBL" id="KAJ5079901.1"/>
    </source>
</evidence>
<dbReference type="FunFam" id="1.25.40.10:FF:000048">
    <property type="entry name" value="Cell cycle control protein"/>
    <property type="match status" value="1"/>
</dbReference>
<comment type="similarity">
    <text evidence="2">Belongs to the crooked-neck family.</text>
</comment>
<dbReference type="InterPro" id="IPR045075">
    <property type="entry name" value="Syf1-like"/>
</dbReference>
<keyword evidence="4" id="KW-0747">Spliceosome</keyword>
<dbReference type="InterPro" id="IPR003107">
    <property type="entry name" value="HAT"/>
</dbReference>
<evidence type="ECO:0000256" key="6">
    <source>
        <dbReference type="ARBA" id="ARBA00023187"/>
    </source>
</evidence>
<keyword evidence="7" id="KW-0539">Nucleus</keyword>